<dbReference type="Pfam" id="PF00916">
    <property type="entry name" value="Sulfate_transp"/>
    <property type="match status" value="1"/>
</dbReference>
<evidence type="ECO:0000256" key="2">
    <source>
        <dbReference type="ARBA" id="ARBA00022692"/>
    </source>
</evidence>
<dbReference type="PANTHER" id="PTHR11814">
    <property type="entry name" value="SULFATE TRANSPORTER"/>
    <property type="match status" value="1"/>
</dbReference>
<dbReference type="EMBL" id="JAPFFM010000003">
    <property type="protein sequence ID" value="KAJ6767956.1"/>
    <property type="molecule type" value="Genomic_DNA"/>
</dbReference>
<feature type="domain" description="SLC26A/SulP transporter" evidence="6">
    <location>
        <begin position="1"/>
        <end position="109"/>
    </location>
</feature>
<evidence type="ECO:0000256" key="3">
    <source>
        <dbReference type="ARBA" id="ARBA00022989"/>
    </source>
</evidence>
<sequence>MLITGVAILESVGIAKALAAKNGYELDSSQELFGLGLANILGSIFSAYPSTGSFSRSAVNNESGAKTGLAGVVAGIIMGCSLLFLTPLFEQIPQCALAAIVTSAVMGLIRGGIASPIIS</sequence>
<evidence type="ECO:0000256" key="1">
    <source>
        <dbReference type="ARBA" id="ARBA00004141"/>
    </source>
</evidence>
<comment type="subcellular location">
    <subcellularLocation>
        <location evidence="1">Membrane</location>
        <topology evidence="1">Multi-pass membrane protein</topology>
    </subcellularLocation>
</comment>
<keyword evidence="3 5" id="KW-1133">Transmembrane helix</keyword>
<name>A0A9Q0WIQ1_9ROSI</name>
<dbReference type="Proteomes" id="UP001151752">
    <property type="component" value="Chromosome 8"/>
</dbReference>
<evidence type="ECO:0000256" key="5">
    <source>
        <dbReference type="SAM" id="Phobius"/>
    </source>
</evidence>
<protein>
    <submittedName>
        <fullName evidence="7">SULFATE TRANSPORTER</fullName>
    </submittedName>
</protein>
<reference evidence="7" key="2">
    <citation type="journal article" date="2023" name="Int. J. Mol. Sci.">
        <title>De Novo Assembly and Annotation of 11 Diverse Shrub Willow (Salix) Genomes Reveals Novel Gene Organization in Sex-Linked Regions.</title>
        <authorList>
            <person name="Hyden B."/>
            <person name="Feng K."/>
            <person name="Yates T.B."/>
            <person name="Jawdy S."/>
            <person name="Cereghino C."/>
            <person name="Smart L.B."/>
            <person name="Muchero W."/>
        </authorList>
    </citation>
    <scope>NUCLEOTIDE SEQUENCE</scope>
    <source>
        <tissue evidence="7">Shoot tip</tissue>
    </source>
</reference>
<dbReference type="InterPro" id="IPR001902">
    <property type="entry name" value="SLC26A/SulP_fam"/>
</dbReference>
<organism evidence="7 8">
    <name type="scientific">Salix koriyanagi</name>
    <dbReference type="NCBI Taxonomy" id="2511006"/>
    <lineage>
        <taxon>Eukaryota</taxon>
        <taxon>Viridiplantae</taxon>
        <taxon>Streptophyta</taxon>
        <taxon>Embryophyta</taxon>
        <taxon>Tracheophyta</taxon>
        <taxon>Spermatophyta</taxon>
        <taxon>Magnoliopsida</taxon>
        <taxon>eudicotyledons</taxon>
        <taxon>Gunneridae</taxon>
        <taxon>Pentapetalae</taxon>
        <taxon>rosids</taxon>
        <taxon>fabids</taxon>
        <taxon>Malpighiales</taxon>
        <taxon>Salicaceae</taxon>
        <taxon>Saliceae</taxon>
        <taxon>Salix</taxon>
    </lineage>
</organism>
<dbReference type="GO" id="GO:0055085">
    <property type="term" value="P:transmembrane transport"/>
    <property type="evidence" value="ECO:0007669"/>
    <property type="project" value="InterPro"/>
</dbReference>
<evidence type="ECO:0000313" key="8">
    <source>
        <dbReference type="Proteomes" id="UP001151752"/>
    </source>
</evidence>
<keyword evidence="4 5" id="KW-0472">Membrane</keyword>
<proteinExistence type="predicted"/>
<dbReference type="AlphaFoldDB" id="A0A9Q0WIQ1"/>
<evidence type="ECO:0000256" key="4">
    <source>
        <dbReference type="ARBA" id="ARBA00023136"/>
    </source>
</evidence>
<feature type="transmembrane region" description="Helical" evidence="5">
    <location>
        <begin position="67"/>
        <end position="85"/>
    </location>
</feature>
<gene>
    <name evidence="7" type="ORF">OIU74_021761</name>
</gene>
<evidence type="ECO:0000259" key="6">
    <source>
        <dbReference type="Pfam" id="PF00916"/>
    </source>
</evidence>
<accession>A0A9Q0WIQ1</accession>
<comment type="caution">
    <text evidence="7">The sequence shown here is derived from an EMBL/GenBank/DDBJ whole genome shotgun (WGS) entry which is preliminary data.</text>
</comment>
<keyword evidence="2 5" id="KW-0812">Transmembrane</keyword>
<dbReference type="GO" id="GO:0016020">
    <property type="term" value="C:membrane"/>
    <property type="evidence" value="ECO:0007669"/>
    <property type="project" value="UniProtKB-SubCell"/>
</dbReference>
<feature type="transmembrane region" description="Helical" evidence="5">
    <location>
        <begin position="91"/>
        <end position="109"/>
    </location>
</feature>
<evidence type="ECO:0000313" key="7">
    <source>
        <dbReference type="EMBL" id="KAJ6767956.1"/>
    </source>
</evidence>
<keyword evidence="8" id="KW-1185">Reference proteome</keyword>
<reference evidence="7" key="1">
    <citation type="submission" date="2022-11" db="EMBL/GenBank/DDBJ databases">
        <authorList>
            <person name="Hyden B.L."/>
            <person name="Feng K."/>
            <person name="Yates T."/>
            <person name="Jawdy S."/>
            <person name="Smart L.B."/>
            <person name="Muchero W."/>
        </authorList>
    </citation>
    <scope>NUCLEOTIDE SEQUENCE</scope>
    <source>
        <tissue evidence="7">Shoot tip</tissue>
    </source>
</reference>
<dbReference type="InterPro" id="IPR011547">
    <property type="entry name" value="SLC26A/SulP_dom"/>
</dbReference>